<name>Q9PSA9_XENBO</name>
<proteinExistence type="predicted"/>
<organism>
    <name type="scientific">Xenopus borealis</name>
    <name type="common">Kenyan clawed frog</name>
    <dbReference type="NCBI Taxonomy" id="8354"/>
    <lineage>
        <taxon>Eukaryota</taxon>
        <taxon>Metazoa</taxon>
        <taxon>Chordata</taxon>
        <taxon>Craniata</taxon>
        <taxon>Vertebrata</taxon>
        <taxon>Euteleostomi</taxon>
        <taxon>Amphibia</taxon>
        <taxon>Batrachia</taxon>
        <taxon>Anura</taxon>
        <taxon>Pipoidea</taxon>
        <taxon>Pipidae</taxon>
        <taxon>Xenopodinae</taxon>
        <taxon>Xenopus</taxon>
        <taxon>Xenopus</taxon>
    </lineage>
</organism>
<sequence length="26" mass="3181">VRWMSPDHQYVWGVYFFSADVWTFGV</sequence>
<dbReference type="AlphaFoldDB" id="Q9PSA9"/>
<protein>
    <submittedName>
        <fullName>Tyrosine kinase</fullName>
    </submittedName>
</protein>
<accession>Q9PSA9</accession>
<reference key="1">
    <citation type="journal article" date="1994" name="DNA Cell Biol.">
        <title>An analysis of Xenopus tyrosine kinase genes and their expression in early development.</title>
        <authorList>
            <person name="Islam N."/>
            <person name="Guimond A."/>
            <person name="Sanchez A."/>
            <person name="Moss T."/>
        </authorList>
    </citation>
    <scope>NUCLEOTIDE SEQUENCE</scope>
</reference>